<feature type="region of interest" description="Disordered" evidence="5">
    <location>
        <begin position="286"/>
        <end position="369"/>
    </location>
</feature>
<dbReference type="Pfam" id="PF07686">
    <property type="entry name" value="V-set"/>
    <property type="match status" value="1"/>
</dbReference>
<feature type="compositionally biased region" description="Basic and acidic residues" evidence="5">
    <location>
        <begin position="313"/>
        <end position="325"/>
    </location>
</feature>
<reference evidence="8" key="1">
    <citation type="submission" date="2023-04" db="EMBL/GenBank/DDBJ databases">
        <authorList>
            <consortium name="ELIXIR-Norway"/>
        </authorList>
    </citation>
    <scope>NUCLEOTIDE SEQUENCE [LARGE SCALE GENOMIC DNA]</scope>
</reference>
<feature type="transmembrane region" description="Helical" evidence="6">
    <location>
        <begin position="256"/>
        <end position="278"/>
    </location>
</feature>
<dbReference type="PANTHER" id="PTHR15549">
    <property type="entry name" value="PAIRED IMMUNOGLOBULIN-LIKE TYPE 2 RECEPTOR"/>
    <property type="match status" value="1"/>
</dbReference>
<keyword evidence="9" id="KW-1185">Reference proteome</keyword>
<dbReference type="InterPro" id="IPR013783">
    <property type="entry name" value="Ig-like_fold"/>
</dbReference>
<dbReference type="Proteomes" id="UP001176941">
    <property type="component" value="Chromosome 33"/>
</dbReference>
<feature type="domain" description="Immunoglobulin" evidence="7">
    <location>
        <begin position="104"/>
        <end position="216"/>
    </location>
</feature>
<dbReference type="SUPFAM" id="SSF48726">
    <property type="entry name" value="Immunoglobulin"/>
    <property type="match status" value="1"/>
</dbReference>
<feature type="region of interest" description="Disordered" evidence="5">
    <location>
        <begin position="1"/>
        <end position="36"/>
    </location>
</feature>
<gene>
    <name evidence="8" type="ORF">MRATA1EN1_LOCUS22205</name>
</gene>
<evidence type="ECO:0000256" key="6">
    <source>
        <dbReference type="SAM" id="Phobius"/>
    </source>
</evidence>
<evidence type="ECO:0000259" key="7">
    <source>
        <dbReference type="SMART" id="SM00409"/>
    </source>
</evidence>
<dbReference type="InterPro" id="IPR051694">
    <property type="entry name" value="Immunoregulatory_rcpt-like"/>
</dbReference>
<dbReference type="InterPro" id="IPR036179">
    <property type="entry name" value="Ig-like_dom_sf"/>
</dbReference>
<dbReference type="Gene3D" id="2.60.40.10">
    <property type="entry name" value="Immunoglobulins"/>
    <property type="match status" value="1"/>
</dbReference>
<feature type="compositionally biased region" description="Polar residues" evidence="5">
    <location>
        <begin position="286"/>
        <end position="311"/>
    </location>
</feature>
<evidence type="ECO:0000256" key="4">
    <source>
        <dbReference type="ARBA" id="ARBA00023136"/>
    </source>
</evidence>
<evidence type="ECO:0000313" key="9">
    <source>
        <dbReference type="Proteomes" id="UP001176941"/>
    </source>
</evidence>
<keyword evidence="3 6" id="KW-1133">Transmembrane helix</keyword>
<dbReference type="SMART" id="SM00409">
    <property type="entry name" value="IG"/>
    <property type="match status" value="1"/>
</dbReference>
<dbReference type="PANTHER" id="PTHR15549:SF26">
    <property type="entry name" value="AXIAL BUDDING PATTERN PROTEIN 2-RELATED"/>
    <property type="match status" value="1"/>
</dbReference>
<evidence type="ECO:0000256" key="5">
    <source>
        <dbReference type="SAM" id="MobiDB-lite"/>
    </source>
</evidence>
<keyword evidence="2 6" id="KW-0812">Transmembrane</keyword>
<dbReference type="InterPro" id="IPR003599">
    <property type="entry name" value="Ig_sub"/>
</dbReference>
<sequence>MRKVTGEKWSGGRPSAQAQSSQGGVTGSTWENDGDTVRGRGWVLSWLKVPEAPTGLPSGLEGSACPLTREGGKAMGLPLLLLASLQAGHWAQTNPEPLFEMKQPRELSAPEGGSIHIPFSFFHSWALAKDPNVRISWRWKHFHGEFIYNTTPLFIHEDFKNRLFLNWTQREKTGCLRISNLRREDQSVYFCRVELVTLTHGKQVWQSIKGTKLTVTSGSKTTTQNPTTMAATTATAGLRNSESGKSPWSWLESTEAIVGLALASVALVTTIVGLIVYFRCKRSKSAQTEARTPARESSQNAEENYENTGNKGQHVDPKPDAKDDGGGSGGVLYASLTLSTLNSPATAVPPLPRPQEGPQEETLYSVLKA</sequence>
<dbReference type="InterPro" id="IPR013106">
    <property type="entry name" value="Ig_V-set"/>
</dbReference>
<evidence type="ECO:0000256" key="2">
    <source>
        <dbReference type="ARBA" id="ARBA00022692"/>
    </source>
</evidence>
<organism evidence="8 9">
    <name type="scientific">Rangifer tarandus platyrhynchus</name>
    <name type="common">Svalbard reindeer</name>
    <dbReference type="NCBI Taxonomy" id="3082113"/>
    <lineage>
        <taxon>Eukaryota</taxon>
        <taxon>Metazoa</taxon>
        <taxon>Chordata</taxon>
        <taxon>Craniata</taxon>
        <taxon>Vertebrata</taxon>
        <taxon>Euteleostomi</taxon>
        <taxon>Mammalia</taxon>
        <taxon>Eutheria</taxon>
        <taxon>Laurasiatheria</taxon>
        <taxon>Artiodactyla</taxon>
        <taxon>Ruminantia</taxon>
        <taxon>Pecora</taxon>
        <taxon>Cervidae</taxon>
        <taxon>Odocoileinae</taxon>
        <taxon>Rangifer</taxon>
    </lineage>
</organism>
<name>A0ABN8ZH51_RANTA</name>
<comment type="subcellular location">
    <subcellularLocation>
        <location evidence="1">Membrane</location>
        <topology evidence="1">Single-pass membrane protein</topology>
    </subcellularLocation>
</comment>
<dbReference type="EMBL" id="OX459969">
    <property type="protein sequence ID" value="CAI9173243.1"/>
    <property type="molecule type" value="Genomic_DNA"/>
</dbReference>
<protein>
    <recommendedName>
        <fullName evidence="7">Immunoglobulin domain-containing protein</fullName>
    </recommendedName>
</protein>
<proteinExistence type="predicted"/>
<evidence type="ECO:0000256" key="1">
    <source>
        <dbReference type="ARBA" id="ARBA00004167"/>
    </source>
</evidence>
<keyword evidence="4 6" id="KW-0472">Membrane</keyword>
<feature type="compositionally biased region" description="Polar residues" evidence="5">
    <location>
        <begin position="16"/>
        <end position="31"/>
    </location>
</feature>
<evidence type="ECO:0000256" key="3">
    <source>
        <dbReference type="ARBA" id="ARBA00022989"/>
    </source>
</evidence>
<accession>A0ABN8ZH51</accession>
<evidence type="ECO:0000313" key="8">
    <source>
        <dbReference type="EMBL" id="CAI9173243.1"/>
    </source>
</evidence>